<protein>
    <submittedName>
        <fullName evidence="6">Valine--pyruvate transaminase</fullName>
    </submittedName>
</protein>
<dbReference type="InterPro" id="IPR050859">
    <property type="entry name" value="Class-I_PLP-dep_aminotransf"/>
</dbReference>
<sequence length="422" mass="45725">MVLSLSGTKMAHASGIRSIMEDIATSMRGASTGSLLNLSIGNPAPIPEVVGTWRRLFDETLDASFARASCLYGPSRGTDDLVAAIVEYFSGRYGWPLTPEHVVVGSGSQMLSFVASAVFTGPGAARDTKTVLPALPDYTGYQGVYLFPGGVAGIAPRIELCGDRRFRYHLDPDALRRSDDIGLLLLSSPSNPTGRCVSPQELDALLEIAADRDVPIFFDHAYGAPFPQIVETPEPPRWHENIINVFTVSKAGLPGERIGFAVGDPRFIEPMVSFVANSTLHAGQLAQQVTARALATGELDRLTAEVIRPYYAHKRRLGEKLLADILPADVNWRLHAGTSGGMFCWVWVDEPWFDDRALYARAKEKGVFLVPGRPFFTGEVAPAGFGRHDGRCFRISLSADEPVLTEGLERIAAALGELRDAG</sequence>
<name>A0A8J3NMA0_9ACTN</name>
<dbReference type="GO" id="GO:1901605">
    <property type="term" value="P:alpha-amino acid metabolic process"/>
    <property type="evidence" value="ECO:0007669"/>
    <property type="project" value="TreeGrafter"/>
</dbReference>
<dbReference type="RefSeq" id="WP_203753824.1">
    <property type="nucleotide sequence ID" value="NZ_BONF01000041.1"/>
</dbReference>
<dbReference type="EMBL" id="BONF01000041">
    <property type="protein sequence ID" value="GIF84868.1"/>
    <property type="molecule type" value="Genomic_DNA"/>
</dbReference>
<dbReference type="GO" id="GO:0030170">
    <property type="term" value="F:pyridoxal phosphate binding"/>
    <property type="evidence" value="ECO:0007669"/>
    <property type="project" value="InterPro"/>
</dbReference>
<comment type="caution">
    <text evidence="6">The sequence shown here is derived from an EMBL/GenBank/DDBJ whole genome shotgun (WGS) entry which is preliminary data.</text>
</comment>
<evidence type="ECO:0000256" key="2">
    <source>
        <dbReference type="ARBA" id="ARBA00022576"/>
    </source>
</evidence>
<keyword evidence="3" id="KW-0808">Transferase</keyword>
<feature type="domain" description="Aminotransferase class I/classII large" evidence="5">
    <location>
        <begin position="36"/>
        <end position="411"/>
    </location>
</feature>
<keyword evidence="7" id="KW-1185">Reference proteome</keyword>
<dbReference type="Pfam" id="PF00155">
    <property type="entry name" value="Aminotran_1_2"/>
    <property type="match status" value="1"/>
</dbReference>
<evidence type="ECO:0000313" key="6">
    <source>
        <dbReference type="EMBL" id="GIF84868.1"/>
    </source>
</evidence>
<comment type="cofactor">
    <cofactor evidence="1">
        <name>pyridoxal 5'-phosphate</name>
        <dbReference type="ChEBI" id="CHEBI:597326"/>
    </cofactor>
</comment>
<accession>A0A8J3NMA0</accession>
<gene>
    <name evidence="6" type="primary">avtA_3</name>
    <name evidence="6" type="ORF">Cba03nite_62170</name>
</gene>
<dbReference type="GO" id="GO:0009042">
    <property type="term" value="F:valine-pyruvate transaminase activity"/>
    <property type="evidence" value="ECO:0007669"/>
    <property type="project" value="TreeGrafter"/>
</dbReference>
<dbReference type="AlphaFoldDB" id="A0A8J3NMA0"/>
<reference evidence="6 7" key="1">
    <citation type="submission" date="2021-01" db="EMBL/GenBank/DDBJ databases">
        <title>Whole genome shotgun sequence of Catellatospora bangladeshensis NBRC 107357.</title>
        <authorList>
            <person name="Komaki H."/>
            <person name="Tamura T."/>
        </authorList>
    </citation>
    <scope>NUCLEOTIDE SEQUENCE [LARGE SCALE GENOMIC DNA]</scope>
    <source>
        <strain evidence="6 7">NBRC 107357</strain>
    </source>
</reference>
<keyword evidence="4" id="KW-0663">Pyridoxal phosphate</keyword>
<evidence type="ECO:0000256" key="4">
    <source>
        <dbReference type="ARBA" id="ARBA00022898"/>
    </source>
</evidence>
<organism evidence="6 7">
    <name type="scientific">Catellatospora bangladeshensis</name>
    <dbReference type="NCBI Taxonomy" id="310355"/>
    <lineage>
        <taxon>Bacteria</taxon>
        <taxon>Bacillati</taxon>
        <taxon>Actinomycetota</taxon>
        <taxon>Actinomycetes</taxon>
        <taxon>Micromonosporales</taxon>
        <taxon>Micromonosporaceae</taxon>
        <taxon>Catellatospora</taxon>
    </lineage>
</organism>
<evidence type="ECO:0000259" key="5">
    <source>
        <dbReference type="Pfam" id="PF00155"/>
    </source>
</evidence>
<dbReference type="SUPFAM" id="SSF53383">
    <property type="entry name" value="PLP-dependent transferases"/>
    <property type="match status" value="1"/>
</dbReference>
<dbReference type="InterPro" id="IPR015421">
    <property type="entry name" value="PyrdxlP-dep_Trfase_major"/>
</dbReference>
<dbReference type="GO" id="GO:0005829">
    <property type="term" value="C:cytosol"/>
    <property type="evidence" value="ECO:0007669"/>
    <property type="project" value="TreeGrafter"/>
</dbReference>
<dbReference type="InterPro" id="IPR015424">
    <property type="entry name" value="PyrdxlP-dep_Trfase"/>
</dbReference>
<dbReference type="Gene3D" id="3.40.640.10">
    <property type="entry name" value="Type I PLP-dependent aspartate aminotransferase-like (Major domain)"/>
    <property type="match status" value="1"/>
</dbReference>
<keyword evidence="2" id="KW-0032">Aminotransferase</keyword>
<evidence type="ECO:0000256" key="3">
    <source>
        <dbReference type="ARBA" id="ARBA00022679"/>
    </source>
</evidence>
<dbReference type="PANTHER" id="PTHR42790">
    <property type="entry name" value="AMINOTRANSFERASE"/>
    <property type="match status" value="1"/>
</dbReference>
<dbReference type="InterPro" id="IPR004839">
    <property type="entry name" value="Aminotransferase_I/II_large"/>
</dbReference>
<dbReference type="CDD" id="cd00609">
    <property type="entry name" value="AAT_like"/>
    <property type="match status" value="1"/>
</dbReference>
<dbReference type="PANTHER" id="PTHR42790:SF4">
    <property type="entry name" value="VALINE--PYRUVATE AMINOTRANSFERASE"/>
    <property type="match status" value="1"/>
</dbReference>
<evidence type="ECO:0000313" key="7">
    <source>
        <dbReference type="Proteomes" id="UP000601223"/>
    </source>
</evidence>
<evidence type="ECO:0000256" key="1">
    <source>
        <dbReference type="ARBA" id="ARBA00001933"/>
    </source>
</evidence>
<proteinExistence type="predicted"/>
<dbReference type="Proteomes" id="UP000601223">
    <property type="component" value="Unassembled WGS sequence"/>
</dbReference>